<comment type="caution">
    <text evidence="3">The sequence shown here is derived from an EMBL/GenBank/DDBJ whole genome shotgun (WGS) entry which is preliminary data.</text>
</comment>
<evidence type="ECO:0000313" key="4">
    <source>
        <dbReference type="Proteomes" id="UP000696485"/>
    </source>
</evidence>
<name>A0A9P5SLU6_9FUNG</name>
<dbReference type="Gene3D" id="2.30.30.100">
    <property type="match status" value="1"/>
</dbReference>
<evidence type="ECO:0000313" key="3">
    <source>
        <dbReference type="EMBL" id="KAF9331117.1"/>
    </source>
</evidence>
<dbReference type="InterPro" id="IPR050914">
    <property type="entry name" value="snRNP_SmB/NAA38-like"/>
</dbReference>
<keyword evidence="4" id="KW-1185">Reference proteome</keyword>
<feature type="domain" description="Sm" evidence="2">
    <location>
        <begin position="14"/>
        <end position="116"/>
    </location>
</feature>
<dbReference type="InterPro" id="IPR034110">
    <property type="entry name" value="LSMD1_Sm"/>
</dbReference>
<dbReference type="InterPro" id="IPR010920">
    <property type="entry name" value="LSM_dom_sf"/>
</dbReference>
<evidence type="ECO:0000259" key="2">
    <source>
        <dbReference type="SMART" id="SM00651"/>
    </source>
</evidence>
<dbReference type="Proteomes" id="UP000696485">
    <property type="component" value="Unassembled WGS sequence"/>
</dbReference>
<dbReference type="PANTHER" id="PTHR10701">
    <property type="entry name" value="SMALL NUCLEAR RIBONUCLEOPROTEIN-ASSOCIATED PROTEIN B AND N"/>
    <property type="match status" value="1"/>
</dbReference>
<organism evidence="3 4">
    <name type="scientific">Podila minutissima</name>
    <dbReference type="NCBI Taxonomy" id="64525"/>
    <lineage>
        <taxon>Eukaryota</taxon>
        <taxon>Fungi</taxon>
        <taxon>Fungi incertae sedis</taxon>
        <taxon>Mucoromycota</taxon>
        <taxon>Mortierellomycotina</taxon>
        <taxon>Mortierellomycetes</taxon>
        <taxon>Mortierellales</taxon>
        <taxon>Mortierellaceae</taxon>
        <taxon>Podila</taxon>
    </lineage>
</organism>
<dbReference type="SMART" id="SM00651">
    <property type="entry name" value="Sm"/>
    <property type="match status" value="1"/>
</dbReference>
<dbReference type="Pfam" id="PF01423">
    <property type="entry name" value="LSM"/>
    <property type="match status" value="1"/>
</dbReference>
<protein>
    <recommendedName>
        <fullName evidence="2">Sm domain-containing protein</fullName>
    </recommendedName>
</protein>
<sequence>MDSSLEHEDPPLVAKLRSLLNRNTRIEITDGRLFVGHFMCIDHSKNIILAGAYESRPNAPLAKIAGGEGGEAKIPQETGAESRLAPDVGSSKKGDEDRRFVGLVMIPGHHIVRAEMDCSHLRGADSRIRAPKYDAEYLLGKR</sequence>
<feature type="region of interest" description="Disordered" evidence="1">
    <location>
        <begin position="67"/>
        <end position="95"/>
    </location>
</feature>
<accession>A0A9P5SLU6</accession>
<evidence type="ECO:0000256" key="1">
    <source>
        <dbReference type="SAM" id="MobiDB-lite"/>
    </source>
</evidence>
<dbReference type="PANTHER" id="PTHR10701:SF5">
    <property type="entry name" value="N-ALPHA-ACETYLTRANSFERASE 38, NATC AUXILIARY SUBUNIT"/>
    <property type="match status" value="1"/>
</dbReference>
<proteinExistence type="predicted"/>
<dbReference type="AlphaFoldDB" id="A0A9P5SLU6"/>
<reference evidence="3" key="1">
    <citation type="journal article" date="2020" name="Fungal Divers.">
        <title>Resolving the Mortierellaceae phylogeny through synthesis of multi-gene phylogenetics and phylogenomics.</title>
        <authorList>
            <person name="Vandepol N."/>
            <person name="Liber J."/>
            <person name="Desiro A."/>
            <person name="Na H."/>
            <person name="Kennedy M."/>
            <person name="Barry K."/>
            <person name="Grigoriev I.V."/>
            <person name="Miller A.N."/>
            <person name="O'Donnell K."/>
            <person name="Stajich J.E."/>
            <person name="Bonito G."/>
        </authorList>
    </citation>
    <scope>NUCLEOTIDE SEQUENCE</scope>
    <source>
        <strain evidence="3">NVP1</strain>
    </source>
</reference>
<dbReference type="CDD" id="cd06168">
    <property type="entry name" value="LSMD1"/>
    <property type="match status" value="1"/>
</dbReference>
<dbReference type="EMBL" id="JAAAUY010000347">
    <property type="protein sequence ID" value="KAF9331117.1"/>
    <property type="molecule type" value="Genomic_DNA"/>
</dbReference>
<gene>
    <name evidence="3" type="ORF">BG006_005997</name>
</gene>
<dbReference type="SUPFAM" id="SSF50182">
    <property type="entry name" value="Sm-like ribonucleoproteins"/>
    <property type="match status" value="1"/>
</dbReference>
<dbReference type="GO" id="GO:0031417">
    <property type="term" value="C:NatC complex"/>
    <property type="evidence" value="ECO:0007669"/>
    <property type="project" value="InterPro"/>
</dbReference>
<dbReference type="InterPro" id="IPR001163">
    <property type="entry name" value="Sm_dom_euk/arc"/>
</dbReference>